<dbReference type="SMART" id="SM00248">
    <property type="entry name" value="ANK"/>
    <property type="match status" value="5"/>
</dbReference>
<dbReference type="PANTHER" id="PTHR24198:SF165">
    <property type="entry name" value="ANKYRIN REPEAT-CONTAINING PROTEIN-RELATED"/>
    <property type="match status" value="1"/>
</dbReference>
<protein>
    <recommendedName>
        <fullName evidence="7">Ankyrin repeat protein</fullName>
    </recommendedName>
</protein>
<evidence type="ECO:0000256" key="2">
    <source>
        <dbReference type="ARBA" id="ARBA00023043"/>
    </source>
</evidence>
<feature type="repeat" description="ANK" evidence="3">
    <location>
        <begin position="52"/>
        <end position="85"/>
    </location>
</feature>
<evidence type="ECO:0000256" key="1">
    <source>
        <dbReference type="ARBA" id="ARBA00022737"/>
    </source>
</evidence>
<dbReference type="EMBL" id="JACCJB010000002">
    <property type="protein sequence ID" value="KAF6230459.1"/>
    <property type="molecule type" value="Genomic_DNA"/>
</dbReference>
<feature type="region of interest" description="Disordered" evidence="4">
    <location>
        <begin position="253"/>
        <end position="276"/>
    </location>
</feature>
<dbReference type="Gene3D" id="1.25.40.20">
    <property type="entry name" value="Ankyrin repeat-containing domain"/>
    <property type="match status" value="2"/>
</dbReference>
<proteinExistence type="predicted"/>
<evidence type="ECO:0008006" key="7">
    <source>
        <dbReference type="Google" id="ProtNLM"/>
    </source>
</evidence>
<name>A0A8H6KZZ8_9LECA</name>
<evidence type="ECO:0000256" key="4">
    <source>
        <dbReference type="SAM" id="MobiDB-lite"/>
    </source>
</evidence>
<dbReference type="PROSITE" id="PS50297">
    <property type="entry name" value="ANK_REP_REGION"/>
    <property type="match status" value="2"/>
</dbReference>
<dbReference type="AlphaFoldDB" id="A0A8H6KZZ8"/>
<feature type="repeat" description="ANK" evidence="3">
    <location>
        <begin position="153"/>
        <end position="175"/>
    </location>
</feature>
<keyword evidence="1" id="KW-0677">Repeat</keyword>
<keyword evidence="6" id="KW-1185">Reference proteome</keyword>
<sequence length="276" mass="30289">MKLARTADLAGMEAMFEAGQASPTDVAARTNSVQLIEYLLSKRLNASTTDDEGETPLHLAIAHSSDYNVSRLLIDKGADINSSSIDGGSPLHTFFNETVSRVILCHGKSMEANTKDSRGRTPLHYLAWSSRSTVKDINACPVDESCFAAQDEEGRTPLHFAARRGNVELAKYMINLLPSPSINQTDRNGQTAFHCATESKRVEIIDVMKDGGLDVRGRDHRRRSPLHHAALHGNLDAVRKVVALAGRQELEQRDLDGRTPFQLAERYGGGREPEAT</sequence>
<organism evidence="5 6">
    <name type="scientific">Letharia lupina</name>
    <dbReference type="NCBI Taxonomy" id="560253"/>
    <lineage>
        <taxon>Eukaryota</taxon>
        <taxon>Fungi</taxon>
        <taxon>Dikarya</taxon>
        <taxon>Ascomycota</taxon>
        <taxon>Pezizomycotina</taxon>
        <taxon>Lecanoromycetes</taxon>
        <taxon>OSLEUM clade</taxon>
        <taxon>Lecanoromycetidae</taxon>
        <taxon>Lecanorales</taxon>
        <taxon>Lecanorineae</taxon>
        <taxon>Parmeliaceae</taxon>
        <taxon>Letharia</taxon>
    </lineage>
</organism>
<accession>A0A8H6KZZ8</accession>
<evidence type="ECO:0000313" key="5">
    <source>
        <dbReference type="EMBL" id="KAF6230459.1"/>
    </source>
</evidence>
<dbReference type="GeneID" id="59333208"/>
<comment type="caution">
    <text evidence="5">The sequence shown here is derived from an EMBL/GenBank/DDBJ whole genome shotgun (WGS) entry which is preliminary data.</text>
</comment>
<feature type="repeat" description="ANK" evidence="3">
    <location>
        <begin position="188"/>
        <end position="220"/>
    </location>
</feature>
<dbReference type="InterPro" id="IPR036770">
    <property type="entry name" value="Ankyrin_rpt-contain_sf"/>
</dbReference>
<dbReference type="PRINTS" id="PR01415">
    <property type="entry name" value="ANKYRIN"/>
</dbReference>
<evidence type="ECO:0000256" key="3">
    <source>
        <dbReference type="PROSITE-ProRule" id="PRU00023"/>
    </source>
</evidence>
<dbReference type="PANTHER" id="PTHR24198">
    <property type="entry name" value="ANKYRIN REPEAT AND PROTEIN KINASE DOMAIN-CONTAINING PROTEIN"/>
    <property type="match status" value="1"/>
</dbReference>
<reference evidence="5 6" key="1">
    <citation type="journal article" date="2020" name="Genomics">
        <title>Complete, high-quality genomes from long-read metagenomic sequencing of two wolf lichen thalli reveals enigmatic genome architecture.</title>
        <authorList>
            <person name="McKenzie S.K."/>
            <person name="Walston R.F."/>
            <person name="Allen J.L."/>
        </authorList>
    </citation>
    <scope>NUCLEOTIDE SEQUENCE [LARGE SCALE GENOMIC DNA]</scope>
    <source>
        <strain evidence="5">WasteWater1</strain>
    </source>
</reference>
<dbReference type="Pfam" id="PF12796">
    <property type="entry name" value="Ank_2"/>
    <property type="match status" value="2"/>
</dbReference>
<evidence type="ECO:0000313" key="6">
    <source>
        <dbReference type="Proteomes" id="UP000593566"/>
    </source>
</evidence>
<gene>
    <name evidence="5" type="ORF">HO133_004802</name>
</gene>
<dbReference type="RefSeq" id="XP_037157716.1">
    <property type="nucleotide sequence ID" value="XM_037295715.1"/>
</dbReference>
<dbReference type="PROSITE" id="PS50088">
    <property type="entry name" value="ANK_REPEAT"/>
    <property type="match status" value="3"/>
</dbReference>
<dbReference type="Proteomes" id="UP000593566">
    <property type="component" value="Unassembled WGS sequence"/>
</dbReference>
<dbReference type="InterPro" id="IPR002110">
    <property type="entry name" value="Ankyrin_rpt"/>
</dbReference>
<keyword evidence="2 3" id="KW-0040">ANK repeat</keyword>
<dbReference type="SUPFAM" id="SSF48403">
    <property type="entry name" value="Ankyrin repeat"/>
    <property type="match status" value="1"/>
</dbReference>